<feature type="compositionally biased region" description="Basic and acidic residues" evidence="1">
    <location>
        <begin position="159"/>
        <end position="180"/>
    </location>
</feature>
<feature type="transmembrane region" description="Helical" evidence="2">
    <location>
        <begin position="308"/>
        <end position="328"/>
    </location>
</feature>
<feature type="transmembrane region" description="Helical" evidence="2">
    <location>
        <begin position="253"/>
        <end position="272"/>
    </location>
</feature>
<comment type="caution">
    <text evidence="4">The sequence shown here is derived from an EMBL/GenBank/DDBJ whole genome shotgun (WGS) entry which is preliminary data.</text>
</comment>
<feature type="transmembrane region" description="Helical" evidence="2">
    <location>
        <begin position="279"/>
        <end position="296"/>
    </location>
</feature>
<protein>
    <submittedName>
        <fullName evidence="4">Ion transport 2</fullName>
    </submittedName>
</protein>
<dbReference type="Pfam" id="PF07885">
    <property type="entry name" value="Ion_trans_2"/>
    <property type="match status" value="1"/>
</dbReference>
<keyword evidence="2" id="KW-0812">Transmembrane</keyword>
<accession>W7T821</accession>
<evidence type="ECO:0000256" key="2">
    <source>
        <dbReference type="SAM" id="Phobius"/>
    </source>
</evidence>
<sequence length="408" mass="45454">MESDPQTTLLDPLSTYEPKGIHNGGGLQTAPSTFPQHPRSFPPTHRETVVRKQQRRRRGRPCEDAAHPAWAWHEDEGFDYCEAGGAEEGEGTGENSYWGHAEEVDEEANRRGRVAGLLGGVKPWTASLYHGPGLFCLWRRRRGRWEGKPGALGVEEEEAKGAEVEEGKMNEAEEAGREDGQPQEGPRWAWPGMRGGGEKRVRFSRTSASSLPERPSASSLPERPSAASWQALQRMSTVSVDFLKKQDRRPVQMAWAFFVVYVLAGLWYFMFFKALDFHNALFQIINSLSAVGYGYFSPSTPIEQALTVVFLFVGVGFMGSLIGIVASSRLDFQEDVKKEWLARQEGKEGGGDGGGEALEEEEEEPGMSLMRIQMQRARQRVVWNIARIMLAILAGTVVLVPLEGWTWG</sequence>
<evidence type="ECO:0000259" key="3">
    <source>
        <dbReference type="Pfam" id="PF07885"/>
    </source>
</evidence>
<evidence type="ECO:0000313" key="4">
    <source>
        <dbReference type="EMBL" id="EWM22582.1"/>
    </source>
</evidence>
<feature type="region of interest" description="Disordered" evidence="1">
    <location>
        <begin position="343"/>
        <end position="362"/>
    </location>
</feature>
<gene>
    <name evidence="4" type="ORF">Naga_100155g1</name>
</gene>
<keyword evidence="2" id="KW-1133">Transmembrane helix</keyword>
<feature type="region of interest" description="Disordered" evidence="1">
    <location>
        <begin position="1"/>
        <end position="63"/>
    </location>
</feature>
<evidence type="ECO:0000256" key="1">
    <source>
        <dbReference type="SAM" id="MobiDB-lite"/>
    </source>
</evidence>
<name>W7T821_9STRA</name>
<reference evidence="4 5" key="1">
    <citation type="journal article" date="2014" name="Mol. Plant">
        <title>Chromosome Scale Genome Assembly and Transcriptome Profiling of Nannochloropsis gaditana in Nitrogen Depletion.</title>
        <authorList>
            <person name="Corteggiani Carpinelli E."/>
            <person name="Telatin A."/>
            <person name="Vitulo N."/>
            <person name="Forcato C."/>
            <person name="D'Angelo M."/>
            <person name="Schiavon R."/>
            <person name="Vezzi A."/>
            <person name="Giacometti G.M."/>
            <person name="Morosinotto T."/>
            <person name="Valle G."/>
        </authorList>
    </citation>
    <scope>NUCLEOTIDE SEQUENCE [LARGE SCALE GENOMIC DNA]</scope>
    <source>
        <strain evidence="4 5">B-31</strain>
    </source>
</reference>
<proteinExistence type="predicted"/>
<evidence type="ECO:0000313" key="5">
    <source>
        <dbReference type="Proteomes" id="UP000019335"/>
    </source>
</evidence>
<feature type="domain" description="Potassium channel" evidence="3">
    <location>
        <begin position="258"/>
        <end position="326"/>
    </location>
</feature>
<dbReference type="EMBL" id="AZIL01002136">
    <property type="protein sequence ID" value="EWM22582.1"/>
    <property type="molecule type" value="Genomic_DNA"/>
</dbReference>
<keyword evidence="2" id="KW-0472">Membrane</keyword>
<dbReference type="OrthoDB" id="10483256at2759"/>
<organism evidence="4 5">
    <name type="scientific">Nannochloropsis gaditana</name>
    <dbReference type="NCBI Taxonomy" id="72520"/>
    <lineage>
        <taxon>Eukaryota</taxon>
        <taxon>Sar</taxon>
        <taxon>Stramenopiles</taxon>
        <taxon>Ochrophyta</taxon>
        <taxon>Eustigmatophyceae</taxon>
        <taxon>Eustigmatales</taxon>
        <taxon>Monodopsidaceae</taxon>
        <taxon>Nannochloropsis</taxon>
    </lineage>
</organism>
<feature type="transmembrane region" description="Helical" evidence="2">
    <location>
        <begin position="381"/>
        <end position="402"/>
    </location>
</feature>
<dbReference type="AlphaFoldDB" id="W7T821"/>
<dbReference type="InterPro" id="IPR013099">
    <property type="entry name" value="K_chnl_dom"/>
</dbReference>
<dbReference type="Proteomes" id="UP000019335">
    <property type="component" value="Unassembled WGS sequence"/>
</dbReference>
<feature type="region of interest" description="Disordered" evidence="1">
    <location>
        <begin position="152"/>
        <end position="224"/>
    </location>
</feature>
<dbReference type="Gene3D" id="1.10.287.70">
    <property type="match status" value="1"/>
</dbReference>
<keyword evidence="5" id="KW-1185">Reference proteome</keyword>
<dbReference type="SUPFAM" id="SSF81324">
    <property type="entry name" value="Voltage-gated potassium channels"/>
    <property type="match status" value="1"/>
</dbReference>